<dbReference type="PANTHER" id="PTHR12112:SF22">
    <property type="entry name" value="MANGANESE-DEPENDENT INORGANIC PYROPHOSPHATASE-RELATED"/>
    <property type="match status" value="1"/>
</dbReference>
<evidence type="ECO:0000256" key="1">
    <source>
        <dbReference type="ARBA" id="ARBA00001936"/>
    </source>
</evidence>
<evidence type="ECO:0000256" key="4">
    <source>
        <dbReference type="ARBA" id="ARBA00022801"/>
    </source>
</evidence>
<dbReference type="EMBL" id="BGZJ01000001">
    <property type="protein sequence ID" value="GBO94317.1"/>
    <property type="molecule type" value="Genomic_DNA"/>
</dbReference>
<dbReference type="GO" id="GO:0004427">
    <property type="term" value="F:inorganic diphosphate phosphatase activity"/>
    <property type="evidence" value="ECO:0007669"/>
    <property type="project" value="UniProtKB-EC"/>
</dbReference>
<dbReference type="GO" id="GO:0046872">
    <property type="term" value="F:metal ion binding"/>
    <property type="evidence" value="ECO:0007669"/>
    <property type="project" value="UniProtKB-KW"/>
</dbReference>
<evidence type="ECO:0000313" key="9">
    <source>
        <dbReference type="EMBL" id="GBO92660.1"/>
    </source>
</evidence>
<keyword evidence="4" id="KW-0378">Hydrolase</keyword>
<dbReference type="RefSeq" id="WP_116269208.1">
    <property type="nucleotide sequence ID" value="NZ_BGZJ01000001.1"/>
</dbReference>
<reference evidence="10 11" key="1">
    <citation type="journal article" date="2018" name="Int. J. Syst. Evol. Microbiol.">
        <title>Mesosutterella multiformis gen. nov., sp. nov., a member of the family Sutterellaceae and Sutterella megalosphaeroides sp. nov., isolated from human faeces.</title>
        <authorList>
            <person name="Sakamoto M."/>
            <person name="Ikeyama N."/>
            <person name="Kunihiro T."/>
            <person name="Iino T."/>
            <person name="Yuki M."/>
            <person name="Ohkuma M."/>
        </authorList>
    </citation>
    <scope>NUCLEOTIDE SEQUENCE [LARGE SCALE GENOMIC DNA]</scope>
    <source>
        <strain evidence="10 11">4NBBH2</strain>
    </source>
</reference>
<evidence type="ECO:0000256" key="5">
    <source>
        <dbReference type="ARBA" id="ARBA00023211"/>
    </source>
</evidence>
<evidence type="ECO:0000313" key="10">
    <source>
        <dbReference type="EMBL" id="GBO94317.1"/>
    </source>
</evidence>
<reference evidence="10" key="2">
    <citation type="journal article" date="2019" name="Microbiol. Resour. Announc.">
        <title>Draft Genome Sequence of Mesosutterella multiformis JCM 32464T, a Member of the Family Sutterellaceae, Isolated from Human Feces.</title>
        <authorList>
            <person name="Ikeyama N."/>
            <person name="Ohkuma M."/>
            <person name="Sakamoto M."/>
        </authorList>
    </citation>
    <scope>NUCLEOTIDE SEQUENCE</scope>
    <source>
        <strain evidence="10">4NBBH2</strain>
    </source>
</reference>
<dbReference type="EMBL" id="BGZJ01000001">
    <property type="protein sequence ID" value="GBO92660.1"/>
    <property type="molecule type" value="Genomic_DNA"/>
</dbReference>
<proteinExistence type="predicted"/>
<dbReference type="InterPro" id="IPR038763">
    <property type="entry name" value="DHH_sf"/>
</dbReference>
<dbReference type="PANTHER" id="PTHR12112">
    <property type="entry name" value="BNIP - RELATED"/>
    <property type="match status" value="1"/>
</dbReference>
<dbReference type="EC" id="3.6.1.1" evidence="2"/>
<accession>A0A401LLY4</accession>
<evidence type="ECO:0000256" key="2">
    <source>
        <dbReference type="ARBA" id="ARBA00012146"/>
    </source>
</evidence>
<dbReference type="Gene3D" id="3.90.1640.10">
    <property type="entry name" value="inorganic pyrophosphatase (n-terminal core)"/>
    <property type="match status" value="1"/>
</dbReference>
<comment type="catalytic activity">
    <reaction evidence="7">
        <text>diphosphate + H2O = 2 phosphate + H(+)</text>
        <dbReference type="Rhea" id="RHEA:24576"/>
        <dbReference type="ChEBI" id="CHEBI:15377"/>
        <dbReference type="ChEBI" id="CHEBI:15378"/>
        <dbReference type="ChEBI" id="CHEBI:33019"/>
        <dbReference type="ChEBI" id="CHEBI:43474"/>
        <dbReference type="EC" id="3.6.1.1"/>
    </reaction>
</comment>
<keyword evidence="3" id="KW-0479">Metal-binding</keyword>
<gene>
    <name evidence="10" type="primary">ppaC_2</name>
    <name evidence="9" type="synonym">ppaC_1</name>
    <name evidence="9" type="ORF">MESMUL_00140</name>
    <name evidence="10" type="ORF">MESMUL_16710</name>
</gene>
<dbReference type="OrthoDB" id="9766150at2"/>
<dbReference type="NCBIfam" id="NF003877">
    <property type="entry name" value="PRK05427.1"/>
    <property type="match status" value="1"/>
</dbReference>
<comment type="caution">
    <text evidence="10">The sequence shown here is derived from an EMBL/GenBank/DDBJ whole genome shotgun (WGS) entry which is preliminary data.</text>
</comment>
<evidence type="ECO:0000256" key="6">
    <source>
        <dbReference type="ARBA" id="ARBA00032535"/>
    </source>
</evidence>
<dbReference type="InterPro" id="IPR001667">
    <property type="entry name" value="DDH_dom"/>
</dbReference>
<accession>A0A388SDA6</accession>
<dbReference type="Pfam" id="PF02833">
    <property type="entry name" value="DHHA2"/>
    <property type="match status" value="1"/>
</dbReference>
<dbReference type="InterPro" id="IPR004097">
    <property type="entry name" value="DHHA2"/>
</dbReference>
<sequence>MTALVLGHKNPDTDSIVSALSATYLYRARGIDAVSGAQGDPSPETAFVLKRFGLKAPEVVHSVEGREVYLVDYSDLAQAPDDFPKCRLLGIIDHHKLGDVTSDYPLECWIQPVGCSNTIVKLMYDYYKVEVPKDIAGAMLCAILSDTVLFRSPTCTPTDIRAAKELAAIAGVDDIEALGIEMFKAGSNLDASPRDLVFRDYKDFDMNGKKVGIGQLSLISLDLITPELKAQLAAELKEVKAEGRDTVLLVLTDIMKEGSELLMESDDADIVRGALKPDANGWMAGVMSRKKQVVPPLQLAFKA</sequence>
<keyword evidence="11" id="KW-1185">Reference proteome</keyword>
<protein>
    <recommendedName>
        <fullName evidence="2">inorganic diphosphatase</fullName>
        <ecNumber evidence="2">3.6.1.1</ecNumber>
    </recommendedName>
    <alternativeName>
        <fullName evidence="6">Pyrophosphate phospho-hydrolase</fullName>
    </alternativeName>
</protein>
<dbReference type="FunFam" id="3.90.1640.10:FF:000001">
    <property type="entry name" value="Probable manganese-dependent inorganic pyrophosphatase"/>
    <property type="match status" value="1"/>
</dbReference>
<dbReference type="Proteomes" id="UP000266091">
    <property type="component" value="Unassembled WGS sequence"/>
</dbReference>
<evidence type="ECO:0000256" key="7">
    <source>
        <dbReference type="ARBA" id="ARBA00047820"/>
    </source>
</evidence>
<dbReference type="Pfam" id="PF01368">
    <property type="entry name" value="DHH"/>
    <property type="match status" value="1"/>
</dbReference>
<organism evidence="10 11">
    <name type="scientific">Mesosutterella multiformis</name>
    <dbReference type="NCBI Taxonomy" id="2259133"/>
    <lineage>
        <taxon>Bacteria</taxon>
        <taxon>Pseudomonadati</taxon>
        <taxon>Pseudomonadota</taxon>
        <taxon>Betaproteobacteria</taxon>
        <taxon>Burkholderiales</taxon>
        <taxon>Sutterellaceae</taxon>
        <taxon>Mesosutterella</taxon>
    </lineage>
</organism>
<name>A0A388SDA6_9BURK</name>
<dbReference type="InterPro" id="IPR038222">
    <property type="entry name" value="DHHA2_dom_sf"/>
</dbReference>
<evidence type="ECO:0000313" key="11">
    <source>
        <dbReference type="Proteomes" id="UP000266091"/>
    </source>
</evidence>
<dbReference type="AlphaFoldDB" id="A0A388SDA6"/>
<dbReference type="SMART" id="SM01131">
    <property type="entry name" value="DHHA2"/>
    <property type="match status" value="1"/>
</dbReference>
<evidence type="ECO:0000256" key="3">
    <source>
        <dbReference type="ARBA" id="ARBA00022723"/>
    </source>
</evidence>
<dbReference type="SUPFAM" id="SSF64182">
    <property type="entry name" value="DHH phosphoesterases"/>
    <property type="match status" value="1"/>
</dbReference>
<keyword evidence="5" id="KW-0464">Manganese</keyword>
<dbReference type="Gene3D" id="3.10.310.20">
    <property type="entry name" value="DHHA2 domain"/>
    <property type="match status" value="1"/>
</dbReference>
<feature type="domain" description="DHHA2" evidence="8">
    <location>
        <begin position="179"/>
        <end position="301"/>
    </location>
</feature>
<evidence type="ECO:0000259" key="8">
    <source>
        <dbReference type="SMART" id="SM01131"/>
    </source>
</evidence>
<comment type="cofactor">
    <cofactor evidence="1">
        <name>Mn(2+)</name>
        <dbReference type="ChEBI" id="CHEBI:29035"/>
    </cofactor>
</comment>
<dbReference type="GO" id="GO:0005737">
    <property type="term" value="C:cytoplasm"/>
    <property type="evidence" value="ECO:0007669"/>
    <property type="project" value="InterPro"/>
</dbReference>